<evidence type="ECO:0000256" key="1">
    <source>
        <dbReference type="ARBA" id="ARBA00022679"/>
    </source>
</evidence>
<dbReference type="InterPro" id="IPR001451">
    <property type="entry name" value="Hexapep"/>
</dbReference>
<feature type="compositionally biased region" description="Low complexity" evidence="2">
    <location>
        <begin position="392"/>
        <end position="408"/>
    </location>
</feature>
<evidence type="ECO:0000256" key="3">
    <source>
        <dbReference type="SAM" id="Phobius"/>
    </source>
</evidence>
<dbReference type="CDD" id="cd03357">
    <property type="entry name" value="LbH_MAT_GAT"/>
    <property type="match status" value="1"/>
</dbReference>
<evidence type="ECO:0000256" key="2">
    <source>
        <dbReference type="SAM" id="MobiDB-lite"/>
    </source>
</evidence>
<dbReference type="InterPro" id="IPR051159">
    <property type="entry name" value="Hexapeptide_acetyltransf"/>
</dbReference>
<feature type="compositionally biased region" description="Basic and acidic residues" evidence="2">
    <location>
        <begin position="422"/>
        <end position="441"/>
    </location>
</feature>
<dbReference type="SUPFAM" id="SSF51161">
    <property type="entry name" value="Trimeric LpxA-like enzymes"/>
    <property type="match status" value="1"/>
</dbReference>
<dbReference type="Gene3D" id="2.160.10.10">
    <property type="entry name" value="Hexapeptide repeat proteins"/>
    <property type="match status" value="1"/>
</dbReference>
<evidence type="ECO:0000313" key="4">
    <source>
        <dbReference type="EMBL" id="KAL1835509.1"/>
    </source>
</evidence>
<accession>A0ABR3V1C7</accession>
<feature type="compositionally biased region" description="Basic and acidic residues" evidence="2">
    <location>
        <begin position="371"/>
        <end position="386"/>
    </location>
</feature>
<dbReference type="PROSITE" id="PS00101">
    <property type="entry name" value="HEXAPEP_TRANSFERASES"/>
    <property type="match status" value="1"/>
</dbReference>
<evidence type="ECO:0008006" key="6">
    <source>
        <dbReference type="Google" id="ProtNLM"/>
    </source>
</evidence>
<feature type="region of interest" description="Disordered" evidence="2">
    <location>
        <begin position="1"/>
        <end position="22"/>
    </location>
</feature>
<dbReference type="InterPro" id="IPR011004">
    <property type="entry name" value="Trimer_LpxA-like_sf"/>
</dbReference>
<comment type="caution">
    <text evidence="4">The sequence shown here is derived from an EMBL/GenBank/DDBJ whole genome shotgun (WGS) entry which is preliminary data.</text>
</comment>
<sequence length="528" mass="56230">MSTSSESTITTSMSGEPEPEPRHYREVIFPAGNSDFRAVRNRCARACREFNKTPDDAHPELRSQRWLDIVRPDRDRTEDSALAITHDQTFANPTLKARTPFVKPPVYVDYGVRLHVGGSTFINRNCTIMDTPVADVVIGERCNIGPNCVIVGVTHPTRLDERLQRNSVGQPVTIGDDVWIGANVTILGNVTIGSGSVIGAGSLVKRNIPPMSVAFGVPARVVAYLRDVKPTPPGSAPYVSTLDEAMALGNRLGMVHGSEQDGDGKGVVVGLDTPVVVDGQVGGGGGGLVRRGRGCGGGGQREEDEVEGVSPPGLELLDMGLLADDVPVAAEAHACRLPPRRAFGLVSPAPTRPISPSLSPPAAGMRSRAGRGRDAEGHDDGEERPRPCRCAHNGGNSNDHDNNNNNNNKIRDLLRLRSPRGRQQDHHPSTPRSHDDHSQHESDDDDDNDARPGDPLLHRAASHRHRHRHRCRRFDVEAVAVATVGIAVLLALFFAGVYLGASASASGGGNHRDGSTGSGPGLGVGADM</sequence>
<keyword evidence="3" id="KW-1133">Transmembrane helix</keyword>
<dbReference type="Proteomes" id="UP001583172">
    <property type="component" value="Unassembled WGS sequence"/>
</dbReference>
<feature type="compositionally biased region" description="Low complexity" evidence="2">
    <location>
        <begin position="1"/>
        <end position="14"/>
    </location>
</feature>
<feature type="region of interest" description="Disordered" evidence="2">
    <location>
        <begin position="287"/>
        <end position="310"/>
    </location>
</feature>
<reference evidence="4 5" key="1">
    <citation type="journal article" date="2024" name="Commun. Biol.">
        <title>Comparative genomic analysis of thermophilic fungi reveals convergent evolutionary adaptations and gene losses.</title>
        <authorList>
            <person name="Steindorff A.S."/>
            <person name="Aguilar-Pontes M.V."/>
            <person name="Robinson A.J."/>
            <person name="Andreopoulos B."/>
            <person name="LaButti K."/>
            <person name="Kuo A."/>
            <person name="Mondo S."/>
            <person name="Riley R."/>
            <person name="Otillar R."/>
            <person name="Haridas S."/>
            <person name="Lipzen A."/>
            <person name="Grimwood J."/>
            <person name="Schmutz J."/>
            <person name="Clum A."/>
            <person name="Reid I.D."/>
            <person name="Moisan M.C."/>
            <person name="Butler G."/>
            <person name="Nguyen T.T.M."/>
            <person name="Dewar K."/>
            <person name="Conant G."/>
            <person name="Drula E."/>
            <person name="Henrissat B."/>
            <person name="Hansel C."/>
            <person name="Singer S."/>
            <person name="Hutchinson M.I."/>
            <person name="de Vries R.P."/>
            <person name="Natvig D.O."/>
            <person name="Powell A.J."/>
            <person name="Tsang A."/>
            <person name="Grigoriev I.V."/>
        </authorList>
    </citation>
    <scope>NUCLEOTIDE SEQUENCE [LARGE SCALE GENOMIC DNA]</scope>
    <source>
        <strain evidence="4 5">CBS 620.91</strain>
    </source>
</reference>
<dbReference type="PANTHER" id="PTHR23416">
    <property type="entry name" value="SIALIC ACID SYNTHASE-RELATED"/>
    <property type="match status" value="1"/>
</dbReference>
<dbReference type="EMBL" id="JAZGSY010000629">
    <property type="protein sequence ID" value="KAL1835509.1"/>
    <property type="molecule type" value="Genomic_DNA"/>
</dbReference>
<keyword evidence="3" id="KW-0812">Transmembrane</keyword>
<dbReference type="Pfam" id="PF14602">
    <property type="entry name" value="Hexapep_2"/>
    <property type="match status" value="1"/>
</dbReference>
<feature type="compositionally biased region" description="Gly residues" evidence="2">
    <location>
        <begin position="287"/>
        <end position="299"/>
    </location>
</feature>
<proteinExistence type="predicted"/>
<dbReference type="PANTHER" id="PTHR23416:SF54">
    <property type="entry name" value="ACETYLTRANSFERASE, CYSE_LACA_LPXA_NODL FAMILY (AFU_ORTHOLOGUE AFUA_2G08430)-RELATED"/>
    <property type="match status" value="1"/>
</dbReference>
<feature type="region of interest" description="Disordered" evidence="2">
    <location>
        <begin position="504"/>
        <end position="528"/>
    </location>
</feature>
<evidence type="ECO:0000313" key="5">
    <source>
        <dbReference type="Proteomes" id="UP001583172"/>
    </source>
</evidence>
<organism evidence="4 5">
    <name type="scientific">Humicola insolens</name>
    <name type="common">Soft-rot fungus</name>
    <dbReference type="NCBI Taxonomy" id="85995"/>
    <lineage>
        <taxon>Eukaryota</taxon>
        <taxon>Fungi</taxon>
        <taxon>Dikarya</taxon>
        <taxon>Ascomycota</taxon>
        <taxon>Pezizomycotina</taxon>
        <taxon>Sordariomycetes</taxon>
        <taxon>Sordariomycetidae</taxon>
        <taxon>Sordariales</taxon>
        <taxon>Chaetomiaceae</taxon>
        <taxon>Mycothermus</taxon>
    </lineage>
</organism>
<keyword evidence="3" id="KW-0472">Membrane</keyword>
<keyword evidence="1" id="KW-0808">Transferase</keyword>
<dbReference type="Pfam" id="PF00132">
    <property type="entry name" value="Hexapep"/>
    <property type="match status" value="1"/>
</dbReference>
<feature type="transmembrane region" description="Helical" evidence="3">
    <location>
        <begin position="478"/>
        <end position="501"/>
    </location>
</feature>
<feature type="region of interest" description="Disordered" evidence="2">
    <location>
        <begin position="342"/>
        <end position="469"/>
    </location>
</feature>
<name>A0ABR3V1C7_HUMIN</name>
<gene>
    <name evidence="4" type="ORF">VTJ49DRAFT_6582</name>
</gene>
<feature type="compositionally biased region" description="Gly residues" evidence="2">
    <location>
        <begin position="516"/>
        <end position="528"/>
    </location>
</feature>
<dbReference type="InterPro" id="IPR018357">
    <property type="entry name" value="Hexapep_transf_CS"/>
</dbReference>
<protein>
    <recommendedName>
        <fullName evidence="6">Mannose-1-phosphate guanylyltransferase</fullName>
    </recommendedName>
</protein>
<feature type="compositionally biased region" description="Basic residues" evidence="2">
    <location>
        <begin position="460"/>
        <end position="469"/>
    </location>
</feature>
<keyword evidence="5" id="KW-1185">Reference proteome</keyword>